<evidence type="ECO:0000259" key="1">
    <source>
        <dbReference type="SMART" id="SM00849"/>
    </source>
</evidence>
<dbReference type="SUPFAM" id="SSF56281">
    <property type="entry name" value="Metallo-hydrolase/oxidoreductase"/>
    <property type="match status" value="1"/>
</dbReference>
<dbReference type="RefSeq" id="WP_265425363.1">
    <property type="nucleotide sequence ID" value="NZ_JAPFPW010000011.1"/>
</dbReference>
<dbReference type="InterPro" id="IPR036866">
    <property type="entry name" value="RibonucZ/Hydroxyglut_hydro"/>
</dbReference>
<feature type="domain" description="Metallo-beta-lactamase" evidence="1">
    <location>
        <begin position="24"/>
        <end position="239"/>
    </location>
</feature>
<evidence type="ECO:0000313" key="2">
    <source>
        <dbReference type="EMBL" id="MCW7754445.1"/>
    </source>
</evidence>
<dbReference type="Pfam" id="PF00753">
    <property type="entry name" value="Lactamase_B"/>
    <property type="match status" value="1"/>
</dbReference>
<keyword evidence="3" id="KW-1185">Reference proteome</keyword>
<dbReference type="InterPro" id="IPR001279">
    <property type="entry name" value="Metallo-B-lactamas"/>
</dbReference>
<dbReference type="PANTHER" id="PTHR23131">
    <property type="entry name" value="ENDORIBONUCLEASE LACTB2"/>
    <property type="match status" value="1"/>
</dbReference>
<dbReference type="EMBL" id="JAPFPW010000011">
    <property type="protein sequence ID" value="MCW7754445.1"/>
    <property type="molecule type" value="Genomic_DNA"/>
</dbReference>
<name>A0ABT3NAF2_9BACT</name>
<dbReference type="SMART" id="SM00849">
    <property type="entry name" value="Lactamase_B"/>
    <property type="match status" value="1"/>
</dbReference>
<dbReference type="Gene3D" id="3.60.15.10">
    <property type="entry name" value="Ribonuclease Z/Hydroxyacylglutathione hydrolase-like"/>
    <property type="match status" value="1"/>
</dbReference>
<comment type="caution">
    <text evidence="2">The sequence shown here is derived from an EMBL/GenBank/DDBJ whole genome shotgun (WGS) entry which is preliminary data.</text>
</comment>
<organism evidence="2 3">
    <name type="scientific">Desulfobotulus pelophilus</name>
    <dbReference type="NCBI Taxonomy" id="2823377"/>
    <lineage>
        <taxon>Bacteria</taxon>
        <taxon>Pseudomonadati</taxon>
        <taxon>Thermodesulfobacteriota</taxon>
        <taxon>Desulfobacteria</taxon>
        <taxon>Desulfobacterales</taxon>
        <taxon>Desulfobacteraceae</taxon>
        <taxon>Desulfobotulus</taxon>
    </lineage>
</organism>
<dbReference type="InterPro" id="IPR050662">
    <property type="entry name" value="Sec-metab_biosynth-thioest"/>
</dbReference>
<sequence>MIQEVAHNIFRILVPSPVSVLKPPVNLYYFGGKDGLLWDAGYGTRSDVGYVIRDLENIFKLMRKRGEKGGLENILISHAHTDHFAGMAPLRQHTGANILLTPAMAARTGSERAYRKAWQENPGLLRPHAPTLTRVVLPFLEWMQDRLCGVHWIPDPDIIIPPAHTLKAGNRILTTLPVPGHADDHIALYCPAEGLIFSGDLVLRTMTPWLGPPRSNINDYEDSLARLSSLPLNRIFPAHGSPIEAPAVHLAKALAHSKKRTARVLHHVLRASKEGIAFHSLIKQLYPRSSAVMRLSAEGWVLLTLRMLIEEKKIRARKKGVQWCFAVL</sequence>
<dbReference type="Proteomes" id="UP001209681">
    <property type="component" value="Unassembled WGS sequence"/>
</dbReference>
<reference evidence="2 3" key="1">
    <citation type="submission" date="2022-11" db="EMBL/GenBank/DDBJ databases">
        <title>Desulfobotulus tamanensis H1 sp. nov. - anaerobic, alkaliphilic, sulphate reducing bacterium isolated from terrestrial mud volcano.</title>
        <authorList>
            <person name="Frolova A."/>
            <person name="Merkel A.Y."/>
            <person name="Slobodkin A.I."/>
        </authorList>
    </citation>
    <scope>NUCLEOTIDE SEQUENCE [LARGE SCALE GENOMIC DNA]</scope>
    <source>
        <strain evidence="2 3">H1</strain>
    </source>
</reference>
<protein>
    <submittedName>
        <fullName evidence="2">MBL fold metallo-hydrolase</fullName>
    </submittedName>
</protein>
<accession>A0ABT3NAF2</accession>
<evidence type="ECO:0000313" key="3">
    <source>
        <dbReference type="Proteomes" id="UP001209681"/>
    </source>
</evidence>
<gene>
    <name evidence="2" type="ORF">OOT00_10650</name>
</gene>
<proteinExistence type="predicted"/>